<dbReference type="EMBL" id="FOKK01000028">
    <property type="protein sequence ID" value="SFB59922.1"/>
    <property type="molecule type" value="Genomic_DNA"/>
</dbReference>
<name>A0A1I1CCS6_9BACT</name>
<sequence>MRHTETITAFFHSSSLYSMKGVFLCVHFEELILAVQFGGMQSIDDRLYPLKPKNPI</sequence>
<gene>
    <name evidence="1" type="ORF">SAMN04489723_1285</name>
</gene>
<keyword evidence="2" id="KW-1185">Reference proteome</keyword>
<dbReference type="STRING" id="237018.SAMN04489723_1285"/>
<dbReference type="Proteomes" id="UP000198790">
    <property type="component" value="Unassembled WGS sequence"/>
</dbReference>
<evidence type="ECO:0000313" key="1">
    <source>
        <dbReference type="EMBL" id="SFB59922.1"/>
    </source>
</evidence>
<evidence type="ECO:0000313" key="2">
    <source>
        <dbReference type="Proteomes" id="UP000198790"/>
    </source>
</evidence>
<proteinExistence type="predicted"/>
<dbReference type="AlphaFoldDB" id="A0A1I1CCS6"/>
<protein>
    <submittedName>
        <fullName evidence="1">Uncharacterized protein</fullName>
    </submittedName>
</protein>
<accession>A0A1I1CCS6</accession>
<organism evidence="1 2">
    <name type="scientific">Algoriphagus aquimarinus</name>
    <dbReference type="NCBI Taxonomy" id="237018"/>
    <lineage>
        <taxon>Bacteria</taxon>
        <taxon>Pseudomonadati</taxon>
        <taxon>Bacteroidota</taxon>
        <taxon>Cytophagia</taxon>
        <taxon>Cytophagales</taxon>
        <taxon>Cyclobacteriaceae</taxon>
        <taxon>Algoriphagus</taxon>
    </lineage>
</organism>
<reference evidence="1 2" key="1">
    <citation type="submission" date="2016-10" db="EMBL/GenBank/DDBJ databases">
        <authorList>
            <person name="de Groot N.N."/>
        </authorList>
    </citation>
    <scope>NUCLEOTIDE SEQUENCE [LARGE SCALE GENOMIC DNA]</scope>
    <source>
        <strain evidence="1 2">DSM 23399</strain>
    </source>
</reference>